<dbReference type="RefSeq" id="WP_186746607.1">
    <property type="nucleotide sequence ID" value="NZ_CP060394.1"/>
</dbReference>
<keyword evidence="1" id="KW-0812">Transmembrane</keyword>
<proteinExistence type="predicted"/>
<dbReference type="EMBL" id="CP060394">
    <property type="protein sequence ID" value="QNI34433.1"/>
    <property type="molecule type" value="Genomic_DNA"/>
</dbReference>
<evidence type="ECO:0000256" key="1">
    <source>
        <dbReference type="SAM" id="Phobius"/>
    </source>
</evidence>
<sequence>MKFSLTFPIHSIPLWFLILSLFLPRLCIFVAWLQHSMNQFIPPSVGLIPIVVWLLLPRILILFWIYQDQGITIWLLLHIIALLCAWGGSGSRVVQRRRVDVID</sequence>
<dbReference type="AlphaFoldDB" id="A0A7G8BPG3"/>
<dbReference type="KEGG" id="adin:H7849_11375"/>
<gene>
    <name evidence="2" type="ORF">H7849_11375</name>
</gene>
<feature type="transmembrane region" description="Helical" evidence="1">
    <location>
        <begin position="71"/>
        <end position="88"/>
    </location>
</feature>
<keyword evidence="1" id="KW-0472">Membrane</keyword>
<feature type="transmembrane region" description="Helical" evidence="1">
    <location>
        <begin position="12"/>
        <end position="33"/>
    </location>
</feature>
<keyword evidence="1" id="KW-1133">Transmembrane helix</keyword>
<name>A0A7G8BPG3_9BACT</name>
<keyword evidence="3" id="KW-1185">Reference proteome</keyword>
<feature type="transmembrane region" description="Helical" evidence="1">
    <location>
        <begin position="45"/>
        <end position="65"/>
    </location>
</feature>
<protein>
    <submittedName>
        <fullName evidence="2">Uncharacterized protein</fullName>
    </submittedName>
</protein>
<reference evidence="2 3" key="1">
    <citation type="submission" date="2020-08" db="EMBL/GenBank/DDBJ databases">
        <title>Edaphobacter telluris sp. nov. and Acidobacterium dinghuensis sp. nov., two acidobacteria isolated from forest soil.</title>
        <authorList>
            <person name="Fu J."/>
            <person name="Qiu L."/>
        </authorList>
    </citation>
    <scope>NUCLEOTIDE SEQUENCE [LARGE SCALE GENOMIC DNA]</scope>
    <source>
        <strain evidence="2">4Y35</strain>
    </source>
</reference>
<accession>A0A7G8BPG3</accession>
<dbReference type="Proteomes" id="UP000515312">
    <property type="component" value="Chromosome"/>
</dbReference>
<evidence type="ECO:0000313" key="2">
    <source>
        <dbReference type="EMBL" id="QNI34433.1"/>
    </source>
</evidence>
<evidence type="ECO:0000313" key="3">
    <source>
        <dbReference type="Proteomes" id="UP000515312"/>
    </source>
</evidence>
<organism evidence="2 3">
    <name type="scientific">Alloacidobacterium dinghuense</name>
    <dbReference type="NCBI Taxonomy" id="2763107"/>
    <lineage>
        <taxon>Bacteria</taxon>
        <taxon>Pseudomonadati</taxon>
        <taxon>Acidobacteriota</taxon>
        <taxon>Terriglobia</taxon>
        <taxon>Terriglobales</taxon>
        <taxon>Acidobacteriaceae</taxon>
        <taxon>Alloacidobacterium</taxon>
    </lineage>
</organism>